<name>A0A251VDZ2_HELAN</name>
<sequence length="66" mass="7685">MKEKLRWLAKLTPLLPFRFLSLLSVALVASKWFVFYLFFSFLLRHCPSLDLLFLCSLAIAGMVFLT</sequence>
<organism evidence="3 4">
    <name type="scientific">Helianthus annuus</name>
    <name type="common">Common sunflower</name>
    <dbReference type="NCBI Taxonomy" id="4232"/>
    <lineage>
        <taxon>Eukaryota</taxon>
        <taxon>Viridiplantae</taxon>
        <taxon>Streptophyta</taxon>
        <taxon>Embryophyta</taxon>
        <taxon>Tracheophyta</taxon>
        <taxon>Spermatophyta</taxon>
        <taxon>Magnoliopsida</taxon>
        <taxon>eudicotyledons</taxon>
        <taxon>Gunneridae</taxon>
        <taxon>Pentapetalae</taxon>
        <taxon>asterids</taxon>
        <taxon>campanulids</taxon>
        <taxon>Asterales</taxon>
        <taxon>Asteraceae</taxon>
        <taxon>Asteroideae</taxon>
        <taxon>Heliantheae alliance</taxon>
        <taxon>Heliantheae</taxon>
        <taxon>Helianthus</taxon>
    </lineage>
</organism>
<dbReference type="Gramene" id="mRNA:HanXRQr2_Chr02g0059791">
    <property type="protein sequence ID" value="mRNA:HanXRQr2_Chr02g0059791"/>
    <property type="gene ID" value="HanXRQr2_Chr02g0059791"/>
</dbReference>
<keyword evidence="1" id="KW-1133">Transmembrane helix</keyword>
<proteinExistence type="predicted"/>
<gene>
    <name evidence="3" type="ORF">HannXRQ_Chr02g0038831</name>
    <name evidence="2" type="ORF">HanXRQr2_Chr02g0059791</name>
</gene>
<evidence type="ECO:0000313" key="3">
    <source>
        <dbReference type="EMBL" id="OTG33815.1"/>
    </source>
</evidence>
<dbReference type="Proteomes" id="UP000215914">
    <property type="component" value="Chromosome 2"/>
</dbReference>
<evidence type="ECO:0000313" key="2">
    <source>
        <dbReference type="EMBL" id="KAF5818009.1"/>
    </source>
</evidence>
<keyword evidence="1" id="KW-0472">Membrane</keyword>
<reference evidence="2" key="3">
    <citation type="submission" date="2020-06" db="EMBL/GenBank/DDBJ databases">
        <title>Helianthus annuus Genome sequencing and assembly Release 2.</title>
        <authorList>
            <person name="Gouzy J."/>
            <person name="Langlade N."/>
            <person name="Munos S."/>
        </authorList>
    </citation>
    <scope>NUCLEOTIDE SEQUENCE</scope>
    <source>
        <tissue evidence="2">Leaves</tissue>
    </source>
</reference>
<protein>
    <submittedName>
        <fullName evidence="3">Uncharacterized protein</fullName>
    </submittedName>
</protein>
<dbReference type="EMBL" id="CM007891">
    <property type="protein sequence ID" value="OTG33815.1"/>
    <property type="molecule type" value="Genomic_DNA"/>
</dbReference>
<feature type="transmembrane region" description="Helical" evidence="1">
    <location>
        <begin position="48"/>
        <end position="65"/>
    </location>
</feature>
<keyword evidence="1" id="KW-0812">Transmembrane</keyword>
<keyword evidence="4" id="KW-1185">Reference proteome</keyword>
<dbReference type="InParanoid" id="A0A251VDZ2"/>
<evidence type="ECO:0000256" key="1">
    <source>
        <dbReference type="SAM" id="Phobius"/>
    </source>
</evidence>
<dbReference type="AlphaFoldDB" id="A0A251VDZ2"/>
<accession>A0A251VDZ2</accession>
<evidence type="ECO:0000313" key="4">
    <source>
        <dbReference type="Proteomes" id="UP000215914"/>
    </source>
</evidence>
<reference evidence="2 4" key="1">
    <citation type="journal article" date="2017" name="Nature">
        <title>The sunflower genome provides insights into oil metabolism, flowering and Asterid evolution.</title>
        <authorList>
            <person name="Badouin H."/>
            <person name="Gouzy J."/>
            <person name="Grassa C.J."/>
            <person name="Murat F."/>
            <person name="Staton S.E."/>
            <person name="Cottret L."/>
            <person name="Lelandais-Briere C."/>
            <person name="Owens G.L."/>
            <person name="Carrere S."/>
            <person name="Mayjonade B."/>
            <person name="Legrand L."/>
            <person name="Gill N."/>
            <person name="Kane N.C."/>
            <person name="Bowers J.E."/>
            <person name="Hubner S."/>
            <person name="Bellec A."/>
            <person name="Berard A."/>
            <person name="Berges H."/>
            <person name="Blanchet N."/>
            <person name="Boniface M.C."/>
            <person name="Brunel D."/>
            <person name="Catrice O."/>
            <person name="Chaidir N."/>
            <person name="Claudel C."/>
            <person name="Donnadieu C."/>
            <person name="Faraut T."/>
            <person name="Fievet G."/>
            <person name="Helmstetter N."/>
            <person name="King M."/>
            <person name="Knapp S.J."/>
            <person name="Lai Z."/>
            <person name="Le Paslier M.C."/>
            <person name="Lippi Y."/>
            <person name="Lorenzon L."/>
            <person name="Mandel J.R."/>
            <person name="Marage G."/>
            <person name="Marchand G."/>
            <person name="Marquand E."/>
            <person name="Bret-Mestries E."/>
            <person name="Morien E."/>
            <person name="Nambeesan S."/>
            <person name="Nguyen T."/>
            <person name="Pegot-Espagnet P."/>
            <person name="Pouilly N."/>
            <person name="Raftis F."/>
            <person name="Sallet E."/>
            <person name="Schiex T."/>
            <person name="Thomas J."/>
            <person name="Vandecasteele C."/>
            <person name="Vares D."/>
            <person name="Vear F."/>
            <person name="Vautrin S."/>
            <person name="Crespi M."/>
            <person name="Mangin B."/>
            <person name="Burke J.M."/>
            <person name="Salse J."/>
            <person name="Munos S."/>
            <person name="Vincourt P."/>
            <person name="Rieseberg L.H."/>
            <person name="Langlade N.B."/>
        </authorList>
    </citation>
    <scope>NUCLEOTIDE SEQUENCE [LARGE SCALE GENOMIC DNA]</scope>
    <source>
        <strain evidence="4">cv. SF193</strain>
        <tissue evidence="2">Leaves</tissue>
    </source>
</reference>
<reference evidence="3" key="2">
    <citation type="submission" date="2017-02" db="EMBL/GenBank/DDBJ databases">
        <title>Sunflower complete genome.</title>
        <authorList>
            <person name="Langlade N."/>
            <person name="Munos S."/>
        </authorList>
    </citation>
    <scope>NUCLEOTIDE SEQUENCE [LARGE SCALE GENOMIC DNA]</scope>
    <source>
        <tissue evidence="3">Leaves</tissue>
    </source>
</reference>
<feature type="transmembrane region" description="Helical" evidence="1">
    <location>
        <begin position="20"/>
        <end position="42"/>
    </location>
</feature>
<dbReference type="EMBL" id="MNCJ02000317">
    <property type="protein sequence ID" value="KAF5818009.1"/>
    <property type="molecule type" value="Genomic_DNA"/>
</dbReference>